<comment type="caution">
    <text evidence="1">The sequence shown here is derived from an EMBL/GenBank/DDBJ whole genome shotgun (WGS) entry which is preliminary data.</text>
</comment>
<gene>
    <name evidence="1" type="ORF">DHW03_16090</name>
</gene>
<accession>A0A317ELY7</accession>
<dbReference type="Proteomes" id="UP000245379">
    <property type="component" value="Unassembled WGS sequence"/>
</dbReference>
<organism evidence="1 2">
    <name type="scientific">Pedobacter yonginense</name>
    <dbReference type="NCBI Taxonomy" id="651869"/>
    <lineage>
        <taxon>Bacteria</taxon>
        <taxon>Pseudomonadati</taxon>
        <taxon>Bacteroidota</taxon>
        <taxon>Sphingobacteriia</taxon>
        <taxon>Sphingobacteriales</taxon>
        <taxon>Sphingobacteriaceae</taxon>
        <taxon>Pedobacter</taxon>
    </lineage>
</organism>
<evidence type="ECO:0000313" key="1">
    <source>
        <dbReference type="EMBL" id="PWS26306.1"/>
    </source>
</evidence>
<reference evidence="1 2" key="1">
    <citation type="submission" date="2018-05" db="EMBL/GenBank/DDBJ databases">
        <title>Pedobacter paludis sp. nov., isolated from wetland soil.</title>
        <authorList>
            <person name="Zhang Y."/>
            <person name="Wang G."/>
        </authorList>
    </citation>
    <scope>NUCLEOTIDE SEQUENCE [LARGE SCALE GENOMIC DNA]</scope>
    <source>
        <strain evidence="1 2">KCTC22721</strain>
    </source>
</reference>
<sequence>MKFPLYLYYEILIRLEEFVPNIGDYLSALEQENDCLIKTTTGQLRISKAVLMKQFNDPNLISKSELAELGQNFELGGRLYNKA</sequence>
<protein>
    <submittedName>
        <fullName evidence="1">Uncharacterized protein</fullName>
    </submittedName>
</protein>
<evidence type="ECO:0000313" key="2">
    <source>
        <dbReference type="Proteomes" id="UP000245379"/>
    </source>
</evidence>
<dbReference type="AlphaFoldDB" id="A0A317ELY7"/>
<name>A0A317ELY7_9SPHI</name>
<dbReference type="EMBL" id="QGNZ01000004">
    <property type="protein sequence ID" value="PWS26306.1"/>
    <property type="molecule type" value="Genomic_DNA"/>
</dbReference>
<proteinExistence type="predicted"/>
<dbReference type="RefSeq" id="WP_109926872.1">
    <property type="nucleotide sequence ID" value="NZ_QGNZ01000004.1"/>
</dbReference>
<dbReference type="OrthoDB" id="770182at2"/>
<keyword evidence="2" id="KW-1185">Reference proteome</keyword>